<dbReference type="Gene3D" id="1.10.10.60">
    <property type="entry name" value="Homeodomain-like"/>
    <property type="match status" value="1"/>
</dbReference>
<name>A0ABP6V276_9PSEU</name>
<dbReference type="Pfam" id="PF14525">
    <property type="entry name" value="AraC_binding_2"/>
    <property type="match status" value="1"/>
</dbReference>
<sequence>MQLLVVSTGDLERARSIGERAFFPHRLVPVDEAGRESVGMRLRACEFGPEMTVGVIGYGATVRLDCGRLETGYQINIPLSGRIDTRCGDQWVPASPSTAAVYTPDLPSCIDRWNAGCTQIGVRFSREVIERDLTELLNRPLRHSIAFDHALDLTDAAARSWVGLARSVLDLGSTLPPRSCRQMADSLTRTLLTSFLHTAQHEYRDELDRERPIARSRVVRTAVREIEEHLEEPADVTTLASTCGVSVRALQNAFARELGLSPTTYRRERALDSAHRDLLSADPAHVTVTDIATRWGFYHLGRFARDYRRRFGVTPATTLHEQS</sequence>
<dbReference type="RefSeq" id="WP_344855325.1">
    <property type="nucleotide sequence ID" value="NZ_BAAAZN010000001.1"/>
</dbReference>
<dbReference type="SMART" id="SM00342">
    <property type="entry name" value="HTH_ARAC"/>
    <property type="match status" value="1"/>
</dbReference>
<evidence type="ECO:0000256" key="3">
    <source>
        <dbReference type="ARBA" id="ARBA00023163"/>
    </source>
</evidence>
<evidence type="ECO:0000256" key="2">
    <source>
        <dbReference type="ARBA" id="ARBA00023125"/>
    </source>
</evidence>
<keyword evidence="2" id="KW-0238">DNA-binding</keyword>
<comment type="caution">
    <text evidence="5">The sequence shown here is derived from an EMBL/GenBank/DDBJ whole genome shotgun (WGS) entry which is preliminary data.</text>
</comment>
<dbReference type="InterPro" id="IPR009057">
    <property type="entry name" value="Homeodomain-like_sf"/>
</dbReference>
<keyword evidence="6" id="KW-1185">Reference proteome</keyword>
<dbReference type="PANTHER" id="PTHR46796">
    <property type="entry name" value="HTH-TYPE TRANSCRIPTIONAL ACTIVATOR RHAS-RELATED"/>
    <property type="match status" value="1"/>
</dbReference>
<organism evidence="5 6">
    <name type="scientific">Amycolatopsis ultiminotia</name>
    <dbReference type="NCBI Taxonomy" id="543629"/>
    <lineage>
        <taxon>Bacteria</taxon>
        <taxon>Bacillati</taxon>
        <taxon>Actinomycetota</taxon>
        <taxon>Actinomycetes</taxon>
        <taxon>Pseudonocardiales</taxon>
        <taxon>Pseudonocardiaceae</taxon>
        <taxon>Amycolatopsis</taxon>
    </lineage>
</organism>
<dbReference type="Pfam" id="PF12833">
    <property type="entry name" value="HTH_18"/>
    <property type="match status" value="1"/>
</dbReference>
<gene>
    <name evidence="5" type="ORF">GCM10022222_07970</name>
</gene>
<dbReference type="Proteomes" id="UP001500689">
    <property type="component" value="Unassembled WGS sequence"/>
</dbReference>
<dbReference type="InterPro" id="IPR050204">
    <property type="entry name" value="AraC_XylS_family_regulators"/>
</dbReference>
<evidence type="ECO:0000313" key="6">
    <source>
        <dbReference type="Proteomes" id="UP001500689"/>
    </source>
</evidence>
<keyword evidence="3" id="KW-0804">Transcription</keyword>
<protein>
    <recommendedName>
        <fullName evidence="4">HTH araC/xylS-type domain-containing protein</fullName>
    </recommendedName>
</protein>
<dbReference type="EMBL" id="BAAAZN010000001">
    <property type="protein sequence ID" value="GAA3527377.1"/>
    <property type="molecule type" value="Genomic_DNA"/>
</dbReference>
<dbReference type="PROSITE" id="PS01124">
    <property type="entry name" value="HTH_ARAC_FAMILY_2"/>
    <property type="match status" value="1"/>
</dbReference>
<dbReference type="InterPro" id="IPR018060">
    <property type="entry name" value="HTH_AraC"/>
</dbReference>
<keyword evidence="1" id="KW-0805">Transcription regulation</keyword>
<dbReference type="SUPFAM" id="SSF46689">
    <property type="entry name" value="Homeodomain-like"/>
    <property type="match status" value="2"/>
</dbReference>
<evidence type="ECO:0000259" key="4">
    <source>
        <dbReference type="PROSITE" id="PS01124"/>
    </source>
</evidence>
<dbReference type="PANTHER" id="PTHR46796:SF12">
    <property type="entry name" value="HTH-TYPE DNA-BINDING TRANSCRIPTIONAL ACTIVATOR EUTR"/>
    <property type="match status" value="1"/>
</dbReference>
<proteinExistence type="predicted"/>
<dbReference type="InterPro" id="IPR035418">
    <property type="entry name" value="AraC-bd_2"/>
</dbReference>
<accession>A0ABP6V276</accession>
<reference evidence="6" key="1">
    <citation type="journal article" date="2019" name="Int. J. Syst. Evol. Microbiol.">
        <title>The Global Catalogue of Microorganisms (GCM) 10K type strain sequencing project: providing services to taxonomists for standard genome sequencing and annotation.</title>
        <authorList>
            <consortium name="The Broad Institute Genomics Platform"/>
            <consortium name="The Broad Institute Genome Sequencing Center for Infectious Disease"/>
            <person name="Wu L."/>
            <person name="Ma J."/>
        </authorList>
    </citation>
    <scope>NUCLEOTIDE SEQUENCE [LARGE SCALE GENOMIC DNA]</scope>
    <source>
        <strain evidence="6">JCM 16898</strain>
    </source>
</reference>
<feature type="domain" description="HTH araC/xylS-type" evidence="4">
    <location>
        <begin position="220"/>
        <end position="321"/>
    </location>
</feature>
<evidence type="ECO:0000256" key="1">
    <source>
        <dbReference type="ARBA" id="ARBA00023015"/>
    </source>
</evidence>
<evidence type="ECO:0000313" key="5">
    <source>
        <dbReference type="EMBL" id="GAA3527377.1"/>
    </source>
</evidence>